<dbReference type="EMBL" id="LAZR01046521">
    <property type="protein sequence ID" value="KKK96357.1"/>
    <property type="molecule type" value="Genomic_DNA"/>
</dbReference>
<feature type="non-terminal residue" evidence="1">
    <location>
        <position position="1"/>
    </location>
</feature>
<name>A0A0F8ZR74_9ZZZZ</name>
<proteinExistence type="predicted"/>
<organism evidence="1">
    <name type="scientific">marine sediment metagenome</name>
    <dbReference type="NCBI Taxonomy" id="412755"/>
    <lineage>
        <taxon>unclassified sequences</taxon>
        <taxon>metagenomes</taxon>
        <taxon>ecological metagenomes</taxon>
    </lineage>
</organism>
<evidence type="ECO:0000313" key="1">
    <source>
        <dbReference type="EMBL" id="KKK96357.1"/>
    </source>
</evidence>
<protein>
    <submittedName>
        <fullName evidence="1">Uncharacterized protein</fullName>
    </submittedName>
</protein>
<sequence length="35" mass="4254">VLKIPLMSLNKNISYDDIKIEKFDLSKYIYLLRHE</sequence>
<reference evidence="1" key="1">
    <citation type="journal article" date="2015" name="Nature">
        <title>Complex archaea that bridge the gap between prokaryotes and eukaryotes.</title>
        <authorList>
            <person name="Spang A."/>
            <person name="Saw J.H."/>
            <person name="Jorgensen S.L."/>
            <person name="Zaremba-Niedzwiedzka K."/>
            <person name="Martijn J."/>
            <person name="Lind A.E."/>
            <person name="van Eijk R."/>
            <person name="Schleper C."/>
            <person name="Guy L."/>
            <person name="Ettema T.J."/>
        </authorList>
    </citation>
    <scope>NUCLEOTIDE SEQUENCE</scope>
</reference>
<comment type="caution">
    <text evidence="1">The sequence shown here is derived from an EMBL/GenBank/DDBJ whole genome shotgun (WGS) entry which is preliminary data.</text>
</comment>
<gene>
    <name evidence="1" type="ORF">LCGC14_2663550</name>
</gene>
<dbReference type="AlphaFoldDB" id="A0A0F8ZR74"/>
<accession>A0A0F8ZR74</accession>